<evidence type="ECO:0000256" key="1">
    <source>
        <dbReference type="ARBA" id="ARBA00022679"/>
    </source>
</evidence>
<dbReference type="HOGENOM" id="CLU_009583_27_6_7"/>
<dbReference type="GO" id="GO:0016757">
    <property type="term" value="F:glycosyltransferase activity"/>
    <property type="evidence" value="ECO:0007669"/>
    <property type="project" value="InterPro"/>
</dbReference>
<dbReference type="SUPFAM" id="SSF53756">
    <property type="entry name" value="UDP-Glycosyltransferase/glycogen phosphorylase"/>
    <property type="match status" value="1"/>
</dbReference>
<name>I2Q316_9BACT</name>
<dbReference type="EMBL" id="JH600068">
    <property type="protein sequence ID" value="EIG54172.1"/>
    <property type="molecule type" value="Genomic_DNA"/>
</dbReference>
<sequence length="374" mass="40833">MRIVVDATVLALPELRGIGSYLCEVLAAWPEPDDTFLLLSPGPIPADRLAGPAGLEVRVVPEPRGSRFHVWQWWSLPRAARRFAPDLFWSPANVAAPLSGLPQAVTVHDTLLQELVRHDRLTDRAFHKLVTPWWLRRFATRIVTVSAFSARRIETVLGCDPAGIRVIRNGATLPGRPFVGRDEARAHVRAKGLVDRPYVLALGAESSWKNTEGALRAFALVGREAEGMDFVVAGVQERARERFASLARELGIAGRLRLPGFVDPADRDALYQGAEVFVYPSLFEGFGLPPLEAMALGTPVVASRATAIPEVVGEAALLADAADPRDLARAILRVLGSPELGLRLVAAGRDNIGRFRWTRAAVAHRDLFTECVHA</sequence>
<accession>I2Q316</accession>
<dbReference type="Pfam" id="PF00534">
    <property type="entry name" value="Glycos_transf_1"/>
    <property type="match status" value="1"/>
</dbReference>
<keyword evidence="1 4" id="KW-0808">Transferase</keyword>
<dbReference type="eggNOG" id="COG0438">
    <property type="taxonomic scope" value="Bacteria"/>
</dbReference>
<proteinExistence type="predicted"/>
<organism evidence="4">
    <name type="scientific">Desulfovibrio sp. U5L</name>
    <dbReference type="NCBI Taxonomy" id="596152"/>
    <lineage>
        <taxon>Bacteria</taxon>
        <taxon>Pseudomonadati</taxon>
        <taxon>Thermodesulfobacteriota</taxon>
        <taxon>Desulfovibrionia</taxon>
        <taxon>Desulfovibrionales</taxon>
        <taxon>Desulfovibrionaceae</taxon>
        <taxon>Desulfovibrio</taxon>
    </lineage>
</organism>
<dbReference type="STRING" id="596152.DesU5LDRAFT_2516"/>
<feature type="domain" description="Glycosyl transferase family 1" evidence="2">
    <location>
        <begin position="195"/>
        <end position="349"/>
    </location>
</feature>
<dbReference type="CDD" id="cd03809">
    <property type="entry name" value="GT4_MtfB-like"/>
    <property type="match status" value="1"/>
</dbReference>
<evidence type="ECO:0000313" key="4">
    <source>
        <dbReference type="EMBL" id="EIG54172.1"/>
    </source>
</evidence>
<dbReference type="OrthoDB" id="9767517at2"/>
<dbReference type="InterPro" id="IPR028098">
    <property type="entry name" value="Glyco_trans_4-like_N"/>
</dbReference>
<dbReference type="Pfam" id="PF13439">
    <property type="entry name" value="Glyco_transf_4"/>
    <property type="match status" value="1"/>
</dbReference>
<evidence type="ECO:0000259" key="3">
    <source>
        <dbReference type="Pfam" id="PF13439"/>
    </source>
</evidence>
<dbReference type="PANTHER" id="PTHR46401">
    <property type="entry name" value="GLYCOSYLTRANSFERASE WBBK-RELATED"/>
    <property type="match status" value="1"/>
</dbReference>
<evidence type="ECO:0000259" key="2">
    <source>
        <dbReference type="Pfam" id="PF00534"/>
    </source>
</evidence>
<dbReference type="GO" id="GO:0009103">
    <property type="term" value="P:lipopolysaccharide biosynthetic process"/>
    <property type="evidence" value="ECO:0007669"/>
    <property type="project" value="TreeGrafter"/>
</dbReference>
<protein>
    <submittedName>
        <fullName evidence="4">Glycosyltransferase</fullName>
    </submittedName>
</protein>
<dbReference type="InterPro" id="IPR001296">
    <property type="entry name" value="Glyco_trans_1"/>
</dbReference>
<gene>
    <name evidence="4" type="ORF">DesU5LDRAFT_2516</name>
</gene>
<feature type="domain" description="Glycosyltransferase subfamily 4-like N-terminal" evidence="3">
    <location>
        <begin position="17"/>
        <end position="170"/>
    </location>
</feature>
<dbReference type="Gene3D" id="3.40.50.2000">
    <property type="entry name" value="Glycogen Phosphorylase B"/>
    <property type="match status" value="2"/>
</dbReference>
<reference evidence="4" key="1">
    <citation type="submission" date="2011-11" db="EMBL/GenBank/DDBJ databases">
        <title>Improved High-Quality Draft sequence of Desulfovibrio sp. U5L.</title>
        <authorList>
            <consortium name="US DOE Joint Genome Institute"/>
            <person name="Lucas S."/>
            <person name="Han J."/>
            <person name="Lapidus A."/>
            <person name="Cheng J.-F."/>
            <person name="Goodwin L."/>
            <person name="Pitluck S."/>
            <person name="Peters L."/>
            <person name="Ovchinnikova G."/>
            <person name="Held B."/>
            <person name="Detter J.C."/>
            <person name="Han C."/>
            <person name="Tapia R."/>
            <person name="Land M."/>
            <person name="Hauser L."/>
            <person name="Kyrpides N."/>
            <person name="Ivanova N."/>
            <person name="Pagani I."/>
            <person name="Gabster J."/>
            <person name="Walker C."/>
            <person name="Stolyar S."/>
            <person name="Stahl D."/>
            <person name="Arkin A."/>
            <person name="Dehal P."/>
            <person name="Hazen T."/>
            <person name="Woyke T."/>
        </authorList>
    </citation>
    <scope>NUCLEOTIDE SEQUENCE [LARGE SCALE GENOMIC DNA]</scope>
    <source>
        <strain evidence="4">U5L</strain>
    </source>
</reference>
<dbReference type="AlphaFoldDB" id="I2Q316"/>
<dbReference type="PANTHER" id="PTHR46401:SF2">
    <property type="entry name" value="GLYCOSYLTRANSFERASE WBBK-RELATED"/>
    <property type="match status" value="1"/>
</dbReference>